<sequence length="127" mass="13998">MHREDGINIDSSVSARNKKCQPDKKCKQSIYGDKLTAVTTSIIAALEFAVIVEEYTSGAYLERNGDFMFDSWEHLDPARHELLKSIAGAIMTAVTSGVIAALEFVVIMEECAGGAYLERNEDFMVVC</sequence>
<dbReference type="EMBL" id="JAEAOA010000378">
    <property type="protein sequence ID" value="KAK3591420.1"/>
    <property type="molecule type" value="Genomic_DNA"/>
</dbReference>
<name>A0AAE0VWA7_9BIVA</name>
<accession>A0AAE0VWA7</accession>
<reference evidence="1" key="1">
    <citation type="journal article" date="2021" name="Genome Biol. Evol.">
        <title>A High-Quality Reference Genome for a Parasitic Bivalve with Doubly Uniparental Inheritance (Bivalvia: Unionida).</title>
        <authorList>
            <person name="Smith C.H."/>
        </authorList>
    </citation>
    <scope>NUCLEOTIDE SEQUENCE</scope>
    <source>
        <strain evidence="1">CHS0354</strain>
    </source>
</reference>
<organism evidence="1 2">
    <name type="scientific">Potamilus streckersoni</name>
    <dbReference type="NCBI Taxonomy" id="2493646"/>
    <lineage>
        <taxon>Eukaryota</taxon>
        <taxon>Metazoa</taxon>
        <taxon>Spiralia</taxon>
        <taxon>Lophotrochozoa</taxon>
        <taxon>Mollusca</taxon>
        <taxon>Bivalvia</taxon>
        <taxon>Autobranchia</taxon>
        <taxon>Heteroconchia</taxon>
        <taxon>Palaeoheterodonta</taxon>
        <taxon>Unionida</taxon>
        <taxon>Unionoidea</taxon>
        <taxon>Unionidae</taxon>
        <taxon>Ambleminae</taxon>
        <taxon>Lampsilini</taxon>
        <taxon>Potamilus</taxon>
    </lineage>
</organism>
<evidence type="ECO:0000313" key="1">
    <source>
        <dbReference type="EMBL" id="KAK3591420.1"/>
    </source>
</evidence>
<dbReference type="Proteomes" id="UP001195483">
    <property type="component" value="Unassembled WGS sequence"/>
</dbReference>
<protein>
    <submittedName>
        <fullName evidence="1">Uncharacterized protein</fullName>
    </submittedName>
</protein>
<gene>
    <name evidence="1" type="ORF">CHS0354_005347</name>
</gene>
<proteinExistence type="predicted"/>
<dbReference type="AlphaFoldDB" id="A0AAE0VWA7"/>
<comment type="caution">
    <text evidence="1">The sequence shown here is derived from an EMBL/GenBank/DDBJ whole genome shotgun (WGS) entry which is preliminary data.</text>
</comment>
<reference evidence="1" key="3">
    <citation type="submission" date="2023-05" db="EMBL/GenBank/DDBJ databases">
        <authorList>
            <person name="Smith C.H."/>
        </authorList>
    </citation>
    <scope>NUCLEOTIDE SEQUENCE</scope>
    <source>
        <strain evidence="1">CHS0354</strain>
        <tissue evidence="1">Mantle</tissue>
    </source>
</reference>
<reference evidence="1" key="2">
    <citation type="journal article" date="2021" name="Genome Biol. Evol.">
        <title>Developing a high-quality reference genome for a parasitic bivalve with doubly uniparental inheritance (Bivalvia: Unionida).</title>
        <authorList>
            <person name="Smith C.H."/>
        </authorList>
    </citation>
    <scope>NUCLEOTIDE SEQUENCE</scope>
    <source>
        <strain evidence="1">CHS0354</strain>
        <tissue evidence="1">Mantle</tissue>
    </source>
</reference>
<evidence type="ECO:0000313" key="2">
    <source>
        <dbReference type="Proteomes" id="UP001195483"/>
    </source>
</evidence>
<keyword evidence="2" id="KW-1185">Reference proteome</keyword>